<dbReference type="EMBL" id="SMOL01000781">
    <property type="protein sequence ID" value="KAB2595623.1"/>
    <property type="molecule type" value="Genomic_DNA"/>
</dbReference>
<accession>A0A5N5EYP9</accession>
<keyword evidence="2" id="KW-1185">Reference proteome</keyword>
<evidence type="ECO:0000313" key="2">
    <source>
        <dbReference type="Proteomes" id="UP000327157"/>
    </source>
</evidence>
<gene>
    <name evidence="1" type="ORF">D8674_031073</name>
</gene>
<dbReference type="AlphaFoldDB" id="A0A5N5EYP9"/>
<comment type="caution">
    <text evidence="1">The sequence shown here is derived from an EMBL/GenBank/DDBJ whole genome shotgun (WGS) entry which is preliminary data.</text>
</comment>
<name>A0A5N5EYP9_9ROSA</name>
<sequence>MEVMPKWSLYGQAINQNEEDASFMNQVWDANLKIYTSVKDLQKNLQAREWARLMKLDERMRTIEDTITHFEDSTAQAP</sequence>
<reference evidence="1 2" key="3">
    <citation type="submission" date="2019-11" db="EMBL/GenBank/DDBJ databases">
        <title>A de novo genome assembly of a pear dwarfing rootstock.</title>
        <authorList>
            <person name="Wang F."/>
            <person name="Wang J."/>
            <person name="Li S."/>
            <person name="Zhang Y."/>
            <person name="Fang M."/>
            <person name="Ma L."/>
            <person name="Zhao Y."/>
            <person name="Jiang S."/>
        </authorList>
    </citation>
    <scope>NUCLEOTIDE SEQUENCE [LARGE SCALE GENOMIC DNA]</scope>
    <source>
        <strain evidence="1">S2</strain>
        <tissue evidence="1">Leaf</tissue>
    </source>
</reference>
<organism evidence="1 2">
    <name type="scientific">Pyrus ussuriensis x Pyrus communis</name>
    <dbReference type="NCBI Taxonomy" id="2448454"/>
    <lineage>
        <taxon>Eukaryota</taxon>
        <taxon>Viridiplantae</taxon>
        <taxon>Streptophyta</taxon>
        <taxon>Embryophyta</taxon>
        <taxon>Tracheophyta</taxon>
        <taxon>Spermatophyta</taxon>
        <taxon>Magnoliopsida</taxon>
        <taxon>eudicotyledons</taxon>
        <taxon>Gunneridae</taxon>
        <taxon>Pentapetalae</taxon>
        <taxon>rosids</taxon>
        <taxon>fabids</taxon>
        <taxon>Rosales</taxon>
        <taxon>Rosaceae</taxon>
        <taxon>Amygdaloideae</taxon>
        <taxon>Maleae</taxon>
        <taxon>Pyrus</taxon>
    </lineage>
</organism>
<dbReference type="Proteomes" id="UP000327157">
    <property type="component" value="Chromosome 7"/>
</dbReference>
<evidence type="ECO:0000313" key="1">
    <source>
        <dbReference type="EMBL" id="KAB2595623.1"/>
    </source>
</evidence>
<protein>
    <submittedName>
        <fullName evidence="1">Uncharacterized protein</fullName>
    </submittedName>
</protein>
<reference evidence="2" key="2">
    <citation type="submission" date="2019-10" db="EMBL/GenBank/DDBJ databases">
        <title>A de novo genome assembly of a pear dwarfing rootstock.</title>
        <authorList>
            <person name="Wang F."/>
            <person name="Wang J."/>
            <person name="Li S."/>
            <person name="Zhang Y."/>
            <person name="Fang M."/>
            <person name="Ma L."/>
            <person name="Zhao Y."/>
            <person name="Jiang S."/>
        </authorList>
    </citation>
    <scope>NUCLEOTIDE SEQUENCE [LARGE SCALE GENOMIC DNA]</scope>
</reference>
<proteinExistence type="predicted"/>
<reference evidence="1 2" key="1">
    <citation type="submission" date="2019-09" db="EMBL/GenBank/DDBJ databases">
        <authorList>
            <person name="Ou C."/>
        </authorList>
    </citation>
    <scope>NUCLEOTIDE SEQUENCE [LARGE SCALE GENOMIC DNA]</scope>
    <source>
        <strain evidence="1">S2</strain>
        <tissue evidence="1">Leaf</tissue>
    </source>
</reference>